<dbReference type="Proteomes" id="UP001649230">
    <property type="component" value="Chromosome"/>
</dbReference>
<protein>
    <recommendedName>
        <fullName evidence="4">Toxin-antitoxin system HicB family antitoxin</fullName>
    </recommendedName>
</protein>
<keyword evidence="3" id="KW-1185">Reference proteome</keyword>
<feature type="region of interest" description="Disordered" evidence="1">
    <location>
        <begin position="46"/>
        <end position="81"/>
    </location>
</feature>
<accession>A0ABY3SGI0</accession>
<name>A0ABY3SGI0_9BACL</name>
<evidence type="ECO:0000256" key="1">
    <source>
        <dbReference type="SAM" id="MobiDB-lite"/>
    </source>
</evidence>
<dbReference type="InterPro" id="IPR010985">
    <property type="entry name" value="Ribbon_hlx_hlx"/>
</dbReference>
<evidence type="ECO:0008006" key="4">
    <source>
        <dbReference type="Google" id="ProtNLM"/>
    </source>
</evidence>
<proteinExistence type="predicted"/>
<dbReference type="EMBL" id="CP090978">
    <property type="protein sequence ID" value="UJF32289.1"/>
    <property type="molecule type" value="Genomic_DNA"/>
</dbReference>
<dbReference type="Gene3D" id="1.10.1220.10">
    <property type="entry name" value="Met repressor-like"/>
    <property type="match status" value="1"/>
</dbReference>
<reference evidence="2 3" key="1">
    <citation type="journal article" date="2024" name="Int. J. Syst. Evol. Microbiol.">
        <title>Paenibacillus hexagrammi sp. nov., a novel bacterium isolated from the gut content of Hexagrammos agrammus.</title>
        <authorList>
            <person name="Jung H.K."/>
            <person name="Kim D.G."/>
            <person name="Zin H."/>
            <person name="Park J."/>
            <person name="Jung H."/>
            <person name="Kim Y.O."/>
            <person name="Kong H.J."/>
            <person name="Kim J.W."/>
            <person name="Kim Y.S."/>
        </authorList>
    </citation>
    <scope>NUCLEOTIDE SEQUENCE [LARGE SCALE GENOMIC DNA]</scope>
    <source>
        <strain evidence="2 3">YPD9-1</strain>
    </source>
</reference>
<evidence type="ECO:0000313" key="2">
    <source>
        <dbReference type="EMBL" id="UJF32289.1"/>
    </source>
</evidence>
<dbReference type="RefSeq" id="WP_235118633.1">
    <property type="nucleotide sequence ID" value="NZ_CP090978.1"/>
</dbReference>
<evidence type="ECO:0000313" key="3">
    <source>
        <dbReference type="Proteomes" id="UP001649230"/>
    </source>
</evidence>
<dbReference type="InterPro" id="IPR013321">
    <property type="entry name" value="Arc_rbn_hlx_hlx"/>
</dbReference>
<sequence>MAPKKNFPLRLDPRLYEALERWAQDEFRSVNGHIEYLLRDALHRAGRLPKPGAGRASNNLTEPEEHSTSTPASTSTSTDQD</sequence>
<dbReference type="SUPFAM" id="SSF47598">
    <property type="entry name" value="Ribbon-helix-helix"/>
    <property type="match status" value="1"/>
</dbReference>
<organism evidence="2 3">
    <name type="scientific">Paenibacillus hexagrammi</name>
    <dbReference type="NCBI Taxonomy" id="2908839"/>
    <lineage>
        <taxon>Bacteria</taxon>
        <taxon>Bacillati</taxon>
        <taxon>Bacillota</taxon>
        <taxon>Bacilli</taxon>
        <taxon>Bacillales</taxon>
        <taxon>Paenibacillaceae</taxon>
        <taxon>Paenibacillus</taxon>
    </lineage>
</organism>
<feature type="compositionally biased region" description="Low complexity" evidence="1">
    <location>
        <begin position="68"/>
        <end position="81"/>
    </location>
</feature>
<gene>
    <name evidence="2" type="ORF">L0M14_21595</name>
</gene>